<evidence type="ECO:0000259" key="1">
    <source>
        <dbReference type="Pfam" id="PF01548"/>
    </source>
</evidence>
<gene>
    <name evidence="3" type="ORF">SAMN02927925_02696</name>
</gene>
<protein>
    <submittedName>
        <fullName evidence="3">Transposase</fullName>
    </submittedName>
</protein>
<dbReference type="eggNOG" id="COG3547">
    <property type="taxonomic scope" value="Bacteria"/>
</dbReference>
<dbReference type="NCBIfam" id="NF033542">
    <property type="entry name" value="transpos_IS110"/>
    <property type="match status" value="1"/>
</dbReference>
<dbReference type="Proteomes" id="UP000182124">
    <property type="component" value="Unassembled WGS sequence"/>
</dbReference>
<accession>A0A1G4W8I8</accession>
<sequence length="356" mass="40676">MIPSTVIIASLLYLRVLGTITLYPLILTERVYLNFFFMFEAKIIFGIDISKDTFDVMDSLGNHYQFFNKTSDFSKFLKLLNKQSHCVMEATGYYHYRLAYFLKNHNIAVSVENPLSIKRFIQMKLSRIKTDKSDAKMICLYGQERDLKLWTDYSHNQLQCLQCIRLLDFFTKQCTALKNKIQAEETLGVPCKVVLRSLKRCLKNIQKEKLRVETSLSAMIGDEYLGLIRKLQTIPGIGPRTAFMLVVQTNGFKPFETSGQLCSYCGITPVIRQSGSSFKGRTRISKMGSAKLRNLLFLCSFTACKSNKACKNLYERLVNKGKSKKLALIAVCNKLLRQAFAIAKSGMVYNEDYDDG</sequence>
<dbReference type="PANTHER" id="PTHR33055">
    <property type="entry name" value="TRANSPOSASE FOR INSERTION SEQUENCE ELEMENT IS1111A"/>
    <property type="match status" value="1"/>
</dbReference>
<evidence type="ECO:0000313" key="4">
    <source>
        <dbReference type="Proteomes" id="UP000182124"/>
    </source>
</evidence>
<dbReference type="Pfam" id="PF02371">
    <property type="entry name" value="Transposase_20"/>
    <property type="match status" value="1"/>
</dbReference>
<dbReference type="InterPro" id="IPR047650">
    <property type="entry name" value="Transpos_IS110"/>
</dbReference>
<feature type="domain" description="Transposase IS116/IS110/IS902 C-terminal" evidence="2">
    <location>
        <begin position="229"/>
        <end position="315"/>
    </location>
</feature>
<dbReference type="PANTHER" id="PTHR33055:SF3">
    <property type="entry name" value="PUTATIVE TRANSPOSASE FOR IS117-RELATED"/>
    <property type="match status" value="1"/>
</dbReference>
<dbReference type="Pfam" id="PF01548">
    <property type="entry name" value="DEDD_Tnp_IS110"/>
    <property type="match status" value="1"/>
</dbReference>
<dbReference type="GO" id="GO:0003677">
    <property type="term" value="F:DNA binding"/>
    <property type="evidence" value="ECO:0007669"/>
    <property type="project" value="InterPro"/>
</dbReference>
<organism evidence="3 4">
    <name type="scientific">Flavobacterium saliperosum</name>
    <dbReference type="NCBI Taxonomy" id="329186"/>
    <lineage>
        <taxon>Bacteria</taxon>
        <taxon>Pseudomonadati</taxon>
        <taxon>Bacteroidota</taxon>
        <taxon>Flavobacteriia</taxon>
        <taxon>Flavobacteriales</taxon>
        <taxon>Flavobacteriaceae</taxon>
        <taxon>Flavobacterium</taxon>
    </lineage>
</organism>
<dbReference type="EMBL" id="FMTY01000010">
    <property type="protein sequence ID" value="SCX18548.1"/>
    <property type="molecule type" value="Genomic_DNA"/>
</dbReference>
<evidence type="ECO:0000313" key="3">
    <source>
        <dbReference type="EMBL" id="SCX18548.1"/>
    </source>
</evidence>
<dbReference type="STRING" id="329186.SAMN02927925_02696"/>
<dbReference type="InterPro" id="IPR003346">
    <property type="entry name" value="Transposase_20"/>
</dbReference>
<dbReference type="GO" id="GO:0004803">
    <property type="term" value="F:transposase activity"/>
    <property type="evidence" value="ECO:0007669"/>
    <property type="project" value="InterPro"/>
</dbReference>
<name>A0A1G4W8I8_9FLAO</name>
<feature type="domain" description="Transposase IS110-like N-terminal" evidence="1">
    <location>
        <begin position="46"/>
        <end position="183"/>
    </location>
</feature>
<dbReference type="GO" id="GO:0006313">
    <property type="term" value="P:DNA transposition"/>
    <property type="evidence" value="ECO:0007669"/>
    <property type="project" value="InterPro"/>
</dbReference>
<dbReference type="AlphaFoldDB" id="A0A1G4W8I8"/>
<evidence type="ECO:0000259" key="2">
    <source>
        <dbReference type="Pfam" id="PF02371"/>
    </source>
</evidence>
<proteinExistence type="predicted"/>
<dbReference type="InterPro" id="IPR002525">
    <property type="entry name" value="Transp_IS110-like_N"/>
</dbReference>
<reference evidence="3 4" key="1">
    <citation type="submission" date="2016-10" db="EMBL/GenBank/DDBJ databases">
        <authorList>
            <person name="de Groot N.N."/>
        </authorList>
    </citation>
    <scope>NUCLEOTIDE SEQUENCE [LARGE SCALE GENOMIC DNA]</scope>
    <source>
        <strain evidence="3 4">CGMCC 1.3801</strain>
    </source>
</reference>